<gene>
    <name evidence="2" type="ORF">PgNI_02654</name>
</gene>
<dbReference type="SUPFAM" id="SSF55681">
    <property type="entry name" value="Class II aaRS and biotin synthetases"/>
    <property type="match status" value="1"/>
</dbReference>
<reference evidence="2" key="1">
    <citation type="journal article" date="2019" name="Mol. Biol. Evol.">
        <title>Blast fungal genomes show frequent chromosomal changes, gene gains and losses, and effector gene turnover.</title>
        <authorList>
            <person name="Gomez Luciano L.B."/>
            <person name="Jason Tsai I."/>
            <person name="Chuma I."/>
            <person name="Tosa Y."/>
            <person name="Chen Y.H."/>
            <person name="Li J.Y."/>
            <person name="Li M.Y."/>
            <person name="Jade Lu M.Y."/>
            <person name="Nakayashiki H."/>
            <person name="Li W.H."/>
        </authorList>
    </citation>
    <scope>NUCLEOTIDE SEQUENCE</scope>
    <source>
        <strain evidence="2">NI907</strain>
    </source>
</reference>
<dbReference type="Gene3D" id="3.30.930.10">
    <property type="entry name" value="Bira Bifunctional Protein, Domain 2"/>
    <property type="match status" value="1"/>
</dbReference>
<dbReference type="InterPro" id="IPR045864">
    <property type="entry name" value="aa-tRNA-synth_II/BPL/LPL"/>
</dbReference>
<reference evidence="2" key="2">
    <citation type="submission" date="2019-10" db="EMBL/GenBank/DDBJ databases">
        <authorList>
            <consortium name="NCBI Genome Project"/>
        </authorList>
    </citation>
    <scope>NUCLEOTIDE SEQUENCE</scope>
    <source>
        <strain evidence="2">NI907</strain>
    </source>
</reference>
<dbReference type="RefSeq" id="XP_030984364.1">
    <property type="nucleotide sequence ID" value="XM_031122715.1"/>
</dbReference>
<keyword evidence="1" id="KW-1185">Reference proteome</keyword>
<dbReference type="GeneID" id="41957626"/>
<dbReference type="KEGG" id="pgri:PgNI_02654"/>
<dbReference type="AlphaFoldDB" id="A0A6P8BBD4"/>
<evidence type="ECO:0000313" key="2">
    <source>
        <dbReference type="RefSeq" id="XP_030984364.1"/>
    </source>
</evidence>
<accession>A0A6P8BBD4</accession>
<reference evidence="2" key="3">
    <citation type="submission" date="2025-08" db="UniProtKB">
        <authorList>
            <consortium name="RefSeq"/>
        </authorList>
    </citation>
    <scope>IDENTIFICATION</scope>
    <source>
        <strain evidence="2">NI907</strain>
    </source>
</reference>
<protein>
    <submittedName>
        <fullName evidence="2">Uncharacterized protein</fullName>
    </submittedName>
</protein>
<evidence type="ECO:0000313" key="1">
    <source>
        <dbReference type="Proteomes" id="UP000515153"/>
    </source>
</evidence>
<dbReference type="Proteomes" id="UP000515153">
    <property type="component" value="Unplaced"/>
</dbReference>
<name>A0A6P8BBD4_PYRGI</name>
<organism evidence="1 2">
    <name type="scientific">Pyricularia grisea</name>
    <name type="common">Crabgrass-specific blast fungus</name>
    <name type="synonym">Magnaporthe grisea</name>
    <dbReference type="NCBI Taxonomy" id="148305"/>
    <lineage>
        <taxon>Eukaryota</taxon>
        <taxon>Fungi</taxon>
        <taxon>Dikarya</taxon>
        <taxon>Ascomycota</taxon>
        <taxon>Pezizomycotina</taxon>
        <taxon>Sordariomycetes</taxon>
        <taxon>Sordariomycetidae</taxon>
        <taxon>Magnaporthales</taxon>
        <taxon>Pyriculariaceae</taxon>
        <taxon>Pyricularia</taxon>
    </lineage>
</organism>
<proteinExistence type="predicted"/>
<sequence>MPLPLRLRHIPLPCSPIKNTPMQMACWLQSRIQQAMIDNRLEIHLARPIPKKKSTENQKRQWVKELLKLNVPHNSSPVHFEHLLNHIGPPPTVLSFVPQPTFDIPGLAVGDKRGQKAKHLATPLPNQIYSPHVTHSARLLGMKLPHFFTLDQVRKVIDALLDTCDMWTRAGEKSWSMTPRKSEELTEFLRELNHFTRSMQKVMDEADATSLPLVTDLAAKSRLQPMDTNPAFFGGTLMLWPIMDLKDDLQLPSGASFASEQGLHDLLAQATIRTIKKCFNRDAYIKPGETGVWLNDKTLSVPRRIATIRPILGPDLITSFGVGLQVGPLPKEANKVDQTMTSLAELGDMPSTAASLAKHWMEEFAGLLAENAGIAPKKFSPQMKKAARKAMARSRIEKGPAWTVDHLEDAALGWRAQSPFDPSWERHLTEGPKLVADSSLYSMACLFDQASSKVLWLERNVNLKKDPSQVNEVLDIMEIASEVAQGRPWLGVDKIMDTWRSRPINMTTMSELDLHMLDHRAVIPGNESFPKIKPIPAKELITESELIWPDLTVSKVDRIFPKPTYDPELVAPYKHYCAWVLRILRESSCGRHLDARLTDHSVRYVTGEMLAQSAVTLAVLKGASSSIATSIKYGLNYMQCAALYRRALTTPQEQPDDNAFPSRLSHLEARLVFPQNRILARRGEKLLNPVKAFSSGYFGGLLPPEDFDETLKRLERFPGDRAFSKKAMRVIKGRYGKNVLRATGLQKAPPNWRVIEDFLGRF</sequence>